<proteinExistence type="predicted"/>
<name>A0A3M0CUU4_9PROT</name>
<accession>A0A3M0CUU4</accession>
<dbReference type="InterPro" id="IPR052713">
    <property type="entry name" value="FeoA"/>
</dbReference>
<dbReference type="GO" id="GO:0046914">
    <property type="term" value="F:transition metal ion binding"/>
    <property type="evidence" value="ECO:0007669"/>
    <property type="project" value="InterPro"/>
</dbReference>
<protein>
    <submittedName>
        <fullName evidence="3">Ferrous iron transport protein A</fullName>
    </submittedName>
</protein>
<organism evidence="3 4">
    <name type="scientific">Eilatimonas milleporae</name>
    <dbReference type="NCBI Taxonomy" id="911205"/>
    <lineage>
        <taxon>Bacteria</taxon>
        <taxon>Pseudomonadati</taxon>
        <taxon>Pseudomonadota</taxon>
        <taxon>Alphaproteobacteria</taxon>
        <taxon>Kordiimonadales</taxon>
        <taxon>Kordiimonadaceae</taxon>
        <taxon>Eilatimonas</taxon>
    </lineage>
</organism>
<feature type="domain" description="Ferrous iron transporter FeoA-like" evidence="2">
    <location>
        <begin position="9"/>
        <end position="86"/>
    </location>
</feature>
<dbReference type="PANTHER" id="PTHR42954">
    <property type="entry name" value="FE(2+) TRANSPORT PROTEIN A"/>
    <property type="match status" value="1"/>
</dbReference>
<dbReference type="InterPro" id="IPR008988">
    <property type="entry name" value="Transcriptional_repressor_C"/>
</dbReference>
<dbReference type="Proteomes" id="UP000271227">
    <property type="component" value="Unassembled WGS sequence"/>
</dbReference>
<evidence type="ECO:0000256" key="1">
    <source>
        <dbReference type="ARBA" id="ARBA00023004"/>
    </source>
</evidence>
<dbReference type="InParanoid" id="A0A3M0CUU4"/>
<keyword evidence="4" id="KW-1185">Reference proteome</keyword>
<dbReference type="Gene3D" id="2.30.30.90">
    <property type="match status" value="1"/>
</dbReference>
<dbReference type="SMART" id="SM00899">
    <property type="entry name" value="FeoA"/>
    <property type="match status" value="1"/>
</dbReference>
<comment type="caution">
    <text evidence="3">The sequence shown here is derived from an EMBL/GenBank/DDBJ whole genome shotgun (WGS) entry which is preliminary data.</text>
</comment>
<keyword evidence="1" id="KW-0408">Iron</keyword>
<evidence type="ECO:0000313" key="4">
    <source>
        <dbReference type="Proteomes" id="UP000271227"/>
    </source>
</evidence>
<dbReference type="Pfam" id="PF04023">
    <property type="entry name" value="FeoA"/>
    <property type="match status" value="1"/>
</dbReference>
<evidence type="ECO:0000259" key="2">
    <source>
        <dbReference type="SMART" id="SM00899"/>
    </source>
</evidence>
<dbReference type="EMBL" id="REFR01000001">
    <property type="protein sequence ID" value="RMB13078.1"/>
    <property type="molecule type" value="Genomic_DNA"/>
</dbReference>
<evidence type="ECO:0000313" key="3">
    <source>
        <dbReference type="EMBL" id="RMB13078.1"/>
    </source>
</evidence>
<dbReference type="SUPFAM" id="SSF50037">
    <property type="entry name" value="C-terminal domain of transcriptional repressors"/>
    <property type="match status" value="1"/>
</dbReference>
<dbReference type="PANTHER" id="PTHR42954:SF2">
    <property type="entry name" value="FE(2+) TRANSPORT PROTEIN A"/>
    <property type="match status" value="1"/>
</dbReference>
<dbReference type="AlphaFoldDB" id="A0A3M0CUU4"/>
<reference evidence="3 4" key="1">
    <citation type="submission" date="2018-10" db="EMBL/GenBank/DDBJ databases">
        <title>Genomic Encyclopedia of Archaeal and Bacterial Type Strains, Phase II (KMG-II): from individual species to whole genera.</title>
        <authorList>
            <person name="Goeker M."/>
        </authorList>
    </citation>
    <scope>NUCLEOTIDE SEQUENCE [LARGE SCALE GENOMIC DNA]</scope>
    <source>
        <strain evidence="3 4">DSM 25217</strain>
    </source>
</reference>
<gene>
    <name evidence="3" type="ORF">BXY39_0072</name>
</gene>
<dbReference type="InterPro" id="IPR038157">
    <property type="entry name" value="FeoA_core_dom"/>
</dbReference>
<dbReference type="InterPro" id="IPR007167">
    <property type="entry name" value="Fe-transptr_FeoA-like"/>
</dbReference>
<sequence>MTHPVSDTVPLGMLAMGDKARVVAIEAKPEDAQGISTHLRNLGFDEGLDIELLHQSPFGGDPVAVRIGTMTVALRRSEANLVKVTRI</sequence>
<dbReference type="RefSeq" id="WP_211332018.1">
    <property type="nucleotide sequence ID" value="NZ_REFR01000001.1"/>
</dbReference>